<evidence type="ECO:0000256" key="1">
    <source>
        <dbReference type="ARBA" id="ARBA00022475"/>
    </source>
</evidence>
<dbReference type="AlphaFoldDB" id="A0A7I9UYT7"/>
<sequence length="143" mass="14063">MASILGAGVLAAALTGCNSVDNPIGQGGEASVKVDGVALNLPDKSVGCVTSNGRINISVGSKQNNSGIAAVITDGDNPQVLSVGLGAVDGVTLGFVSGIPGGGSATVTKSLKTYTIAGEATGVNISNLTQPSKKHFELKVRCP</sequence>
<dbReference type="EMBL" id="BJOU01000001">
    <property type="protein sequence ID" value="GED98066.1"/>
    <property type="molecule type" value="Genomic_DNA"/>
</dbReference>
<evidence type="ECO:0000313" key="3">
    <source>
        <dbReference type="EMBL" id="GED98066.1"/>
    </source>
</evidence>
<evidence type="ECO:0000313" key="4">
    <source>
        <dbReference type="Proteomes" id="UP000444980"/>
    </source>
</evidence>
<keyword evidence="3" id="KW-0449">Lipoprotein</keyword>
<keyword evidence="2" id="KW-0472">Membrane</keyword>
<keyword evidence="1" id="KW-1003">Cell membrane</keyword>
<proteinExistence type="predicted"/>
<evidence type="ECO:0000256" key="2">
    <source>
        <dbReference type="ARBA" id="ARBA00023136"/>
    </source>
</evidence>
<dbReference type="InterPro" id="IPR008691">
    <property type="entry name" value="LpqH"/>
</dbReference>
<keyword evidence="4" id="KW-1185">Reference proteome</keyword>
<name>A0A7I9UYT7_9ACTN</name>
<dbReference type="Proteomes" id="UP000444980">
    <property type="component" value="Unassembled WGS sequence"/>
</dbReference>
<comment type="caution">
    <text evidence="3">The sequence shown here is derived from an EMBL/GenBank/DDBJ whole genome shotgun (WGS) entry which is preliminary data.</text>
</comment>
<dbReference type="GO" id="GO:0016020">
    <property type="term" value="C:membrane"/>
    <property type="evidence" value="ECO:0007669"/>
    <property type="project" value="InterPro"/>
</dbReference>
<gene>
    <name evidence="3" type="ORF">nbrc107697_21050</name>
</gene>
<accession>A0A7I9UYT7</accession>
<organism evidence="3 4">
    <name type="scientific">Gordonia crocea</name>
    <dbReference type="NCBI Taxonomy" id="589162"/>
    <lineage>
        <taxon>Bacteria</taxon>
        <taxon>Bacillati</taxon>
        <taxon>Actinomycetota</taxon>
        <taxon>Actinomycetes</taxon>
        <taxon>Mycobacteriales</taxon>
        <taxon>Gordoniaceae</taxon>
        <taxon>Gordonia</taxon>
    </lineage>
</organism>
<protein>
    <submittedName>
        <fullName evidence="3">Hypothetical lipoprotein LpqH</fullName>
    </submittedName>
</protein>
<dbReference type="Pfam" id="PF05481">
    <property type="entry name" value="Myco_19_kDa"/>
    <property type="match status" value="1"/>
</dbReference>
<reference evidence="4" key="1">
    <citation type="submission" date="2019-06" db="EMBL/GenBank/DDBJ databases">
        <title>Gordonia isolated from sludge of a wastewater treatment plant.</title>
        <authorList>
            <person name="Tamura T."/>
            <person name="Aoyama K."/>
            <person name="Kang Y."/>
            <person name="Saito S."/>
            <person name="Akiyama N."/>
            <person name="Yazawa K."/>
            <person name="Gonoi T."/>
            <person name="Mikami Y."/>
        </authorList>
    </citation>
    <scope>NUCLEOTIDE SEQUENCE [LARGE SCALE GENOMIC DNA]</scope>
    <source>
        <strain evidence="4">NBRC 107697</strain>
    </source>
</reference>